<comment type="caution">
    <text evidence="1">The sequence shown here is derived from an EMBL/GenBank/DDBJ whole genome shotgun (WGS) entry which is preliminary data.</text>
</comment>
<proteinExistence type="predicted"/>
<evidence type="ECO:0000313" key="2">
    <source>
        <dbReference type="Proteomes" id="UP001148838"/>
    </source>
</evidence>
<accession>A0ABQ8S0T0</accession>
<name>A0ABQ8S0T0_PERAM</name>
<protein>
    <submittedName>
        <fullName evidence="1">Uncharacterized protein</fullName>
    </submittedName>
</protein>
<reference evidence="1 2" key="1">
    <citation type="journal article" date="2022" name="Allergy">
        <title>Genome assembly and annotation of Periplaneta americana reveal a comprehensive cockroach allergen profile.</title>
        <authorList>
            <person name="Wang L."/>
            <person name="Xiong Q."/>
            <person name="Saelim N."/>
            <person name="Wang L."/>
            <person name="Nong W."/>
            <person name="Wan A.T."/>
            <person name="Shi M."/>
            <person name="Liu X."/>
            <person name="Cao Q."/>
            <person name="Hui J.H.L."/>
            <person name="Sookrung N."/>
            <person name="Leung T.F."/>
            <person name="Tungtrongchitr A."/>
            <person name="Tsui S.K.W."/>
        </authorList>
    </citation>
    <scope>NUCLEOTIDE SEQUENCE [LARGE SCALE GENOMIC DNA]</scope>
    <source>
        <strain evidence="1">PWHHKU_190912</strain>
    </source>
</reference>
<dbReference type="EMBL" id="JAJSOF020000038">
    <property type="protein sequence ID" value="KAJ4427504.1"/>
    <property type="molecule type" value="Genomic_DNA"/>
</dbReference>
<evidence type="ECO:0000313" key="1">
    <source>
        <dbReference type="EMBL" id="KAJ4427504.1"/>
    </source>
</evidence>
<gene>
    <name evidence="1" type="ORF">ANN_25152</name>
</gene>
<sequence>MPNLESGQKGNIEGGEFDLVLWIEFGVAQWSECLVRSHVATFAAVQKLRVMFTRKPKVVRCMLLFVLRNPIAAKVATGG</sequence>
<keyword evidence="2" id="KW-1185">Reference proteome</keyword>
<organism evidence="1 2">
    <name type="scientific">Periplaneta americana</name>
    <name type="common">American cockroach</name>
    <name type="synonym">Blatta americana</name>
    <dbReference type="NCBI Taxonomy" id="6978"/>
    <lineage>
        <taxon>Eukaryota</taxon>
        <taxon>Metazoa</taxon>
        <taxon>Ecdysozoa</taxon>
        <taxon>Arthropoda</taxon>
        <taxon>Hexapoda</taxon>
        <taxon>Insecta</taxon>
        <taxon>Pterygota</taxon>
        <taxon>Neoptera</taxon>
        <taxon>Polyneoptera</taxon>
        <taxon>Dictyoptera</taxon>
        <taxon>Blattodea</taxon>
        <taxon>Blattoidea</taxon>
        <taxon>Blattidae</taxon>
        <taxon>Blattinae</taxon>
        <taxon>Periplaneta</taxon>
    </lineage>
</organism>
<dbReference type="Proteomes" id="UP001148838">
    <property type="component" value="Unassembled WGS sequence"/>
</dbReference>